<proteinExistence type="predicted"/>
<accession>A0ACC1P524</accession>
<dbReference type="Proteomes" id="UP001144978">
    <property type="component" value="Unassembled WGS sequence"/>
</dbReference>
<dbReference type="EMBL" id="JANSHE010003226">
    <property type="protein sequence ID" value="KAJ2987011.1"/>
    <property type="molecule type" value="Genomic_DNA"/>
</dbReference>
<keyword evidence="2" id="KW-1185">Reference proteome</keyword>
<name>A0ACC1P524_9APHY</name>
<evidence type="ECO:0000313" key="1">
    <source>
        <dbReference type="EMBL" id="KAJ2987011.1"/>
    </source>
</evidence>
<gene>
    <name evidence="1" type="ORF">NUW54_g9556</name>
</gene>
<protein>
    <submittedName>
        <fullName evidence="1">Uncharacterized protein</fullName>
    </submittedName>
</protein>
<evidence type="ECO:0000313" key="2">
    <source>
        <dbReference type="Proteomes" id="UP001144978"/>
    </source>
</evidence>
<comment type="caution">
    <text evidence="1">The sequence shown here is derived from an EMBL/GenBank/DDBJ whole genome shotgun (WGS) entry which is preliminary data.</text>
</comment>
<sequence length="203" mass="22610">MRSSRPREQSSKPKALLALKLSGSSFLDTVIRDDKTKDPIYILETVRELTHVYRLDYHRDEPVKAATIQWPIHPVRVKGKTGRSIQFGNGSWREAEELLKTGPLGSNAIRKFNIPHYPNSLKWKLIPGNCFCCVTNAVKGPVAVLDAATLSAPPRLKNLPPPHRARARALAGQLQRHTPPSFWARSGLALTDSPADEANNRQP</sequence>
<reference evidence="1" key="1">
    <citation type="submission" date="2022-08" db="EMBL/GenBank/DDBJ databases">
        <title>Genome Sequence of Pycnoporus sanguineus.</title>
        <authorList>
            <person name="Buettner E."/>
        </authorList>
    </citation>
    <scope>NUCLEOTIDE SEQUENCE</scope>
    <source>
        <strain evidence="1">CG-C14</strain>
    </source>
</reference>
<organism evidence="1 2">
    <name type="scientific">Trametes sanguinea</name>
    <dbReference type="NCBI Taxonomy" id="158606"/>
    <lineage>
        <taxon>Eukaryota</taxon>
        <taxon>Fungi</taxon>
        <taxon>Dikarya</taxon>
        <taxon>Basidiomycota</taxon>
        <taxon>Agaricomycotina</taxon>
        <taxon>Agaricomycetes</taxon>
        <taxon>Polyporales</taxon>
        <taxon>Polyporaceae</taxon>
        <taxon>Trametes</taxon>
    </lineage>
</organism>